<gene>
    <name evidence="4" type="ORF">B2A_06559</name>
</gene>
<evidence type="ECO:0000259" key="3">
    <source>
        <dbReference type="PROSITE" id="PS50943"/>
    </source>
</evidence>
<dbReference type="PANTHER" id="PTHR46558">
    <property type="entry name" value="TRACRIPTIONAL REGULATORY PROTEIN-RELATED-RELATED"/>
    <property type="match status" value="1"/>
</dbReference>
<dbReference type="Pfam" id="PF01381">
    <property type="entry name" value="HTH_3"/>
    <property type="match status" value="1"/>
</dbReference>
<keyword evidence="1" id="KW-0238">DNA-binding</keyword>
<dbReference type="AlphaFoldDB" id="T1A639"/>
<dbReference type="PROSITE" id="PS50943">
    <property type="entry name" value="HTH_CROC1"/>
    <property type="match status" value="1"/>
</dbReference>
<protein>
    <submittedName>
        <fullName evidence="4">Transcriptional regulator, XRE family</fullName>
    </submittedName>
</protein>
<proteinExistence type="predicted"/>
<dbReference type="SUPFAM" id="SSF47413">
    <property type="entry name" value="lambda repressor-like DNA-binding domains"/>
    <property type="match status" value="1"/>
</dbReference>
<dbReference type="EMBL" id="AUZZ01004649">
    <property type="protein sequence ID" value="EQD52368.1"/>
    <property type="molecule type" value="Genomic_DNA"/>
</dbReference>
<dbReference type="SMART" id="SM00530">
    <property type="entry name" value="HTH_XRE"/>
    <property type="match status" value="1"/>
</dbReference>
<sequence length="107" mass="12144">MDSRHRKGTAGVKQASLHNRVAVLRTEHGLSRHELAEAVGVNYQTIGYIERGEYSPSLDLAFRLAEVFELPIEAIFSRRPMRPMSQQLFAPDRDPVPGQWDRDARGD</sequence>
<feature type="compositionally biased region" description="Basic and acidic residues" evidence="2">
    <location>
        <begin position="91"/>
        <end position="107"/>
    </location>
</feature>
<organism evidence="4">
    <name type="scientific">mine drainage metagenome</name>
    <dbReference type="NCBI Taxonomy" id="410659"/>
    <lineage>
        <taxon>unclassified sequences</taxon>
        <taxon>metagenomes</taxon>
        <taxon>ecological metagenomes</taxon>
    </lineage>
</organism>
<dbReference type="CDD" id="cd00093">
    <property type="entry name" value="HTH_XRE"/>
    <property type="match status" value="1"/>
</dbReference>
<feature type="non-terminal residue" evidence="4">
    <location>
        <position position="107"/>
    </location>
</feature>
<feature type="domain" description="HTH cro/C1-type" evidence="3">
    <location>
        <begin position="21"/>
        <end position="75"/>
    </location>
</feature>
<evidence type="ECO:0000256" key="2">
    <source>
        <dbReference type="SAM" id="MobiDB-lite"/>
    </source>
</evidence>
<feature type="region of interest" description="Disordered" evidence="2">
    <location>
        <begin position="84"/>
        <end position="107"/>
    </location>
</feature>
<comment type="caution">
    <text evidence="4">The sequence shown here is derived from an EMBL/GenBank/DDBJ whole genome shotgun (WGS) entry which is preliminary data.</text>
</comment>
<dbReference type="InterPro" id="IPR010982">
    <property type="entry name" value="Lambda_DNA-bd_dom_sf"/>
</dbReference>
<dbReference type="PANTHER" id="PTHR46558:SF4">
    <property type="entry name" value="DNA-BIDING PHAGE PROTEIN"/>
    <property type="match status" value="1"/>
</dbReference>
<evidence type="ECO:0000256" key="1">
    <source>
        <dbReference type="ARBA" id="ARBA00023125"/>
    </source>
</evidence>
<dbReference type="InterPro" id="IPR001387">
    <property type="entry name" value="Cro/C1-type_HTH"/>
</dbReference>
<name>T1A639_9ZZZZ</name>
<dbReference type="Gene3D" id="1.10.260.40">
    <property type="entry name" value="lambda repressor-like DNA-binding domains"/>
    <property type="match status" value="1"/>
</dbReference>
<accession>T1A639</accession>
<dbReference type="GO" id="GO:0003677">
    <property type="term" value="F:DNA binding"/>
    <property type="evidence" value="ECO:0007669"/>
    <property type="project" value="UniProtKB-KW"/>
</dbReference>
<evidence type="ECO:0000313" key="4">
    <source>
        <dbReference type="EMBL" id="EQD52368.1"/>
    </source>
</evidence>
<reference evidence="4" key="1">
    <citation type="submission" date="2013-08" db="EMBL/GenBank/DDBJ databases">
        <authorList>
            <person name="Mendez C."/>
            <person name="Richter M."/>
            <person name="Ferrer M."/>
            <person name="Sanchez J."/>
        </authorList>
    </citation>
    <scope>NUCLEOTIDE SEQUENCE</scope>
</reference>
<reference evidence="4" key="2">
    <citation type="journal article" date="2014" name="ISME J.">
        <title>Microbial stratification in low pH oxic and suboxic macroscopic growths along an acid mine drainage.</title>
        <authorList>
            <person name="Mendez-Garcia C."/>
            <person name="Mesa V."/>
            <person name="Sprenger R.R."/>
            <person name="Richter M."/>
            <person name="Diez M.S."/>
            <person name="Solano J."/>
            <person name="Bargiela R."/>
            <person name="Golyshina O.V."/>
            <person name="Manteca A."/>
            <person name="Ramos J.L."/>
            <person name="Gallego J.R."/>
            <person name="Llorente I."/>
            <person name="Martins Dos Santos V.A."/>
            <person name="Jensen O.N."/>
            <person name="Pelaez A.I."/>
            <person name="Sanchez J."/>
            <person name="Ferrer M."/>
        </authorList>
    </citation>
    <scope>NUCLEOTIDE SEQUENCE</scope>
</reference>